<keyword evidence="5" id="KW-1185">Reference proteome</keyword>
<dbReference type="Gene3D" id="2.40.50.1020">
    <property type="entry name" value="LytTr DNA-binding domain"/>
    <property type="match status" value="1"/>
</dbReference>
<feature type="domain" description="HTH LytTR-type" evidence="3">
    <location>
        <begin position="142"/>
        <end position="236"/>
    </location>
</feature>
<evidence type="ECO:0000313" key="4">
    <source>
        <dbReference type="EMBL" id="MCF0065752.1"/>
    </source>
</evidence>
<name>A0A9X1PQU2_9BACT</name>
<keyword evidence="1" id="KW-0597">Phosphoprotein</keyword>
<dbReference type="InterPro" id="IPR011006">
    <property type="entry name" value="CheY-like_superfamily"/>
</dbReference>
<sequence>MSGTQLSCIIIDDDEIDRLTTQAYAKKYPFLNVAGVFSSATQALTSVDQIPIDVMLSDIDMPDLNGLEFRRKMMKIPVCIFISAYPDYAADSFEVEAFDFMVKPLKKERFDHCMARVQNYFDIKRKAHLFEYSLGNSNTVFIKDGHEQIKLNLHDIMYLEALRDYTRIVTSGKKYSVLSSIGNLLTENAFQSFVRIHRSYAVQRHYIERFTSQEVFLQNISLPVGRSYKDVLVNLK</sequence>
<dbReference type="PANTHER" id="PTHR37299:SF1">
    <property type="entry name" value="STAGE 0 SPORULATION PROTEIN A HOMOLOG"/>
    <property type="match status" value="1"/>
</dbReference>
<keyword evidence="4" id="KW-0238">DNA-binding</keyword>
<reference evidence="4" key="1">
    <citation type="submission" date="2021-12" db="EMBL/GenBank/DDBJ databases">
        <title>Novel species in genus Dyadobacter.</title>
        <authorList>
            <person name="Ma C."/>
        </authorList>
    </citation>
    <scope>NUCLEOTIDE SEQUENCE</scope>
    <source>
        <strain evidence="4">LJ419</strain>
    </source>
</reference>
<proteinExistence type="predicted"/>
<protein>
    <submittedName>
        <fullName evidence="4">LytTR family DNA-binding domain-containing protein</fullName>
    </submittedName>
</protein>
<dbReference type="PROSITE" id="PS50930">
    <property type="entry name" value="HTH_LYTTR"/>
    <property type="match status" value="1"/>
</dbReference>
<dbReference type="GO" id="GO:0000156">
    <property type="term" value="F:phosphorelay response regulator activity"/>
    <property type="evidence" value="ECO:0007669"/>
    <property type="project" value="InterPro"/>
</dbReference>
<dbReference type="AlphaFoldDB" id="A0A9X1PQU2"/>
<dbReference type="Pfam" id="PF04397">
    <property type="entry name" value="LytTR"/>
    <property type="match status" value="1"/>
</dbReference>
<dbReference type="SMART" id="SM00448">
    <property type="entry name" value="REC"/>
    <property type="match status" value="1"/>
</dbReference>
<dbReference type="SUPFAM" id="SSF52172">
    <property type="entry name" value="CheY-like"/>
    <property type="match status" value="1"/>
</dbReference>
<dbReference type="SMART" id="SM00850">
    <property type="entry name" value="LytTR"/>
    <property type="match status" value="1"/>
</dbReference>
<dbReference type="EMBL" id="JAJTTC010000014">
    <property type="protein sequence ID" value="MCF0065752.1"/>
    <property type="molecule type" value="Genomic_DNA"/>
</dbReference>
<dbReference type="Proteomes" id="UP001139000">
    <property type="component" value="Unassembled WGS sequence"/>
</dbReference>
<dbReference type="Gene3D" id="3.40.50.2300">
    <property type="match status" value="1"/>
</dbReference>
<feature type="modified residue" description="4-aspartylphosphate" evidence="1">
    <location>
        <position position="58"/>
    </location>
</feature>
<evidence type="ECO:0000313" key="5">
    <source>
        <dbReference type="Proteomes" id="UP001139000"/>
    </source>
</evidence>
<dbReference type="Pfam" id="PF00072">
    <property type="entry name" value="Response_reg"/>
    <property type="match status" value="1"/>
</dbReference>
<accession>A0A9X1PQU2</accession>
<dbReference type="PROSITE" id="PS50110">
    <property type="entry name" value="RESPONSE_REGULATORY"/>
    <property type="match status" value="1"/>
</dbReference>
<feature type="domain" description="Response regulatory" evidence="2">
    <location>
        <begin position="7"/>
        <end position="118"/>
    </location>
</feature>
<dbReference type="PANTHER" id="PTHR37299">
    <property type="entry name" value="TRANSCRIPTIONAL REGULATOR-RELATED"/>
    <property type="match status" value="1"/>
</dbReference>
<dbReference type="InterPro" id="IPR001789">
    <property type="entry name" value="Sig_transdc_resp-reg_receiver"/>
</dbReference>
<comment type="caution">
    <text evidence="4">The sequence shown here is derived from an EMBL/GenBank/DDBJ whole genome shotgun (WGS) entry which is preliminary data.</text>
</comment>
<organism evidence="4 5">
    <name type="scientific">Dyadobacter chenwenxiniae</name>
    <dbReference type="NCBI Taxonomy" id="2906456"/>
    <lineage>
        <taxon>Bacteria</taxon>
        <taxon>Pseudomonadati</taxon>
        <taxon>Bacteroidota</taxon>
        <taxon>Cytophagia</taxon>
        <taxon>Cytophagales</taxon>
        <taxon>Spirosomataceae</taxon>
        <taxon>Dyadobacter</taxon>
    </lineage>
</organism>
<evidence type="ECO:0000259" key="2">
    <source>
        <dbReference type="PROSITE" id="PS50110"/>
    </source>
</evidence>
<evidence type="ECO:0000259" key="3">
    <source>
        <dbReference type="PROSITE" id="PS50930"/>
    </source>
</evidence>
<dbReference type="RefSeq" id="WP_234658784.1">
    <property type="nucleotide sequence ID" value="NZ_CP094997.1"/>
</dbReference>
<gene>
    <name evidence="4" type="ORF">LXM26_29840</name>
</gene>
<dbReference type="InterPro" id="IPR046947">
    <property type="entry name" value="LytR-like"/>
</dbReference>
<evidence type="ECO:0000256" key="1">
    <source>
        <dbReference type="PROSITE-ProRule" id="PRU00169"/>
    </source>
</evidence>
<dbReference type="GO" id="GO:0003677">
    <property type="term" value="F:DNA binding"/>
    <property type="evidence" value="ECO:0007669"/>
    <property type="project" value="UniProtKB-KW"/>
</dbReference>
<dbReference type="InterPro" id="IPR007492">
    <property type="entry name" value="LytTR_DNA-bd_dom"/>
</dbReference>